<dbReference type="InterPro" id="IPR045851">
    <property type="entry name" value="AMP-bd_C_sf"/>
</dbReference>
<keyword evidence="4" id="KW-1185">Reference proteome</keyword>
<reference evidence="3 4" key="1">
    <citation type="submission" date="2006-12" db="EMBL/GenBank/DDBJ databases">
        <title>Complete sequence of Chlorobium phaeobacteroides DSM 266.</title>
        <authorList>
            <consortium name="US DOE Joint Genome Institute"/>
            <person name="Copeland A."/>
            <person name="Lucas S."/>
            <person name="Lapidus A."/>
            <person name="Barry K."/>
            <person name="Detter J.C."/>
            <person name="Glavina del Rio T."/>
            <person name="Hammon N."/>
            <person name="Israni S."/>
            <person name="Pitluck S."/>
            <person name="Goltsman E."/>
            <person name="Schmutz J."/>
            <person name="Larimer F."/>
            <person name="Land M."/>
            <person name="Hauser L."/>
            <person name="Mikhailova N."/>
            <person name="Li T."/>
            <person name="Overmann J."/>
            <person name="Bryant D.A."/>
            <person name="Richardson P."/>
        </authorList>
    </citation>
    <scope>NUCLEOTIDE SEQUENCE [LARGE SCALE GENOMIC DNA]</scope>
    <source>
        <strain evidence="3 4">DSM 266</strain>
    </source>
</reference>
<dbReference type="Gene3D" id="3.30.300.30">
    <property type="match status" value="1"/>
</dbReference>
<feature type="domain" description="AMP-binding enzyme C-terminal" evidence="2">
    <location>
        <begin position="501"/>
        <end position="575"/>
    </location>
</feature>
<dbReference type="EMBL" id="CP000492">
    <property type="protein sequence ID" value="ABL66576.1"/>
    <property type="molecule type" value="Genomic_DNA"/>
</dbReference>
<evidence type="ECO:0000313" key="3">
    <source>
        <dbReference type="EMBL" id="ABL66576.1"/>
    </source>
</evidence>
<gene>
    <name evidence="3" type="ordered locus">Cpha266_2588</name>
</gene>
<dbReference type="Gene3D" id="3.40.50.12780">
    <property type="entry name" value="N-terminal domain of ligase-like"/>
    <property type="match status" value="1"/>
</dbReference>
<organism evidence="3 4">
    <name type="scientific">Chlorobium phaeobacteroides (strain DSM 266 / SMG 266 / 2430)</name>
    <dbReference type="NCBI Taxonomy" id="290317"/>
    <lineage>
        <taxon>Bacteria</taxon>
        <taxon>Pseudomonadati</taxon>
        <taxon>Chlorobiota</taxon>
        <taxon>Chlorobiia</taxon>
        <taxon>Chlorobiales</taxon>
        <taxon>Chlorobiaceae</taxon>
        <taxon>Chlorobium/Pelodictyon group</taxon>
        <taxon>Chlorobium</taxon>
    </lineage>
</organism>
<dbReference type="GO" id="GO:0016877">
    <property type="term" value="F:ligase activity, forming carbon-sulfur bonds"/>
    <property type="evidence" value="ECO:0007669"/>
    <property type="project" value="UniProtKB-ARBA"/>
</dbReference>
<dbReference type="AlphaFoldDB" id="A1BJJ9"/>
<dbReference type="Pfam" id="PF00501">
    <property type="entry name" value="AMP-binding"/>
    <property type="match status" value="1"/>
</dbReference>
<sequence>MVSNVDPFSGDVLLNAGFLYRFTKLLMVMSHKPWLDQYDTGVPGTLHPYPEHTLLDVVRRSAELCPDNTALLFKGSTISYGELERLSSALAVSLIVLGIKKGDRVALLMPNSPQMIIAEFGVWKAGAIVVPMNPLSTEHELEHALNECGAETGIVLTPFYEKLKSVEKKTALRRVIASSIKEYLSPFMQLLFTLLKEKKDGHRIALRAGDHMFQDLLLSSRQAGRREFGVRHDETALFLFSGGTTGKPKCAVISHHALVMTGMQIASWFSVILDRGKDVILLNMPLFHVYAQAGIMPAAIIERYPLALVPNPRDLDDLLGTIKKVRPALLPGVPTLFNALIQHPRVKADKDILKSVKLSVSGAAPLLLETKKRFEELTGGRIIDAYSLTESALASVFTPILGTYKQGSVGVPVPDVTIRIVDPEYGRDFCKVLEIGEVIMHAPQLMTGYWQNPAETALTLRDGWLFTGDLGYLDEDGYLFIVDRKKDVIKPGGFQVWPRDVEEVLAAHPAVLEVGVAGVPDPYQGEAVKAWVVLRAGVSVSVEELQAHCRKELAAYKVPKHIEFTLSLPKSMVGKVLRRKLVEAHCEAMGV</sequence>
<dbReference type="Pfam" id="PF13193">
    <property type="entry name" value="AMP-binding_C"/>
    <property type="match status" value="1"/>
</dbReference>
<dbReference type="SUPFAM" id="SSF56801">
    <property type="entry name" value="Acetyl-CoA synthetase-like"/>
    <property type="match status" value="1"/>
</dbReference>
<dbReference type="eggNOG" id="COG0318">
    <property type="taxonomic scope" value="Bacteria"/>
</dbReference>
<dbReference type="InterPro" id="IPR050237">
    <property type="entry name" value="ATP-dep_AMP-bd_enzyme"/>
</dbReference>
<dbReference type="InterPro" id="IPR000873">
    <property type="entry name" value="AMP-dep_synth/lig_dom"/>
</dbReference>
<protein>
    <submittedName>
        <fullName evidence="3">AMP-dependent synthetase and ligase</fullName>
    </submittedName>
</protein>
<keyword evidence="3" id="KW-0436">Ligase</keyword>
<dbReference type="PANTHER" id="PTHR43767:SF12">
    <property type="entry name" value="AMP-DEPENDENT SYNTHETASE AND LIGASE"/>
    <property type="match status" value="1"/>
</dbReference>
<evidence type="ECO:0000259" key="1">
    <source>
        <dbReference type="Pfam" id="PF00501"/>
    </source>
</evidence>
<dbReference type="InterPro" id="IPR042099">
    <property type="entry name" value="ANL_N_sf"/>
</dbReference>
<accession>A1BJJ9</accession>
<dbReference type="HOGENOM" id="CLU_000022_59_7_10"/>
<dbReference type="InterPro" id="IPR020845">
    <property type="entry name" value="AMP-binding_CS"/>
</dbReference>
<evidence type="ECO:0000313" key="4">
    <source>
        <dbReference type="Proteomes" id="UP000008701"/>
    </source>
</evidence>
<dbReference type="PANTHER" id="PTHR43767">
    <property type="entry name" value="LONG-CHAIN-FATTY-ACID--COA LIGASE"/>
    <property type="match status" value="1"/>
</dbReference>
<evidence type="ECO:0000259" key="2">
    <source>
        <dbReference type="Pfam" id="PF13193"/>
    </source>
</evidence>
<dbReference type="InterPro" id="IPR025110">
    <property type="entry name" value="AMP-bd_C"/>
</dbReference>
<feature type="domain" description="AMP-dependent synthetase/ligase" evidence="1">
    <location>
        <begin position="59"/>
        <end position="450"/>
    </location>
</feature>
<name>A1BJJ9_CHLPD</name>
<proteinExistence type="predicted"/>
<dbReference type="Proteomes" id="UP000008701">
    <property type="component" value="Chromosome"/>
</dbReference>
<dbReference type="KEGG" id="cph:Cpha266_2588"/>
<dbReference type="PROSITE" id="PS00455">
    <property type="entry name" value="AMP_BINDING"/>
    <property type="match status" value="1"/>
</dbReference>
<dbReference type="STRING" id="290317.Cpha266_2588"/>